<keyword evidence="2" id="KW-1185">Reference proteome</keyword>
<protein>
    <submittedName>
        <fullName evidence="1">Uncharacterized protein</fullName>
    </submittedName>
</protein>
<evidence type="ECO:0000313" key="1">
    <source>
        <dbReference type="EMBL" id="CCD16857.1"/>
    </source>
</evidence>
<name>F9WHR3_TRYCI</name>
<accession>F9WHR3</accession>
<dbReference type="EMBL" id="CAEQ01002477">
    <property type="protein sequence ID" value="CCD16857.1"/>
    <property type="molecule type" value="Genomic_DNA"/>
</dbReference>
<proteinExistence type="predicted"/>
<organism evidence="1 2">
    <name type="scientific">Trypanosoma congolense (strain IL3000)</name>
    <dbReference type="NCBI Taxonomy" id="1068625"/>
    <lineage>
        <taxon>Eukaryota</taxon>
        <taxon>Discoba</taxon>
        <taxon>Euglenozoa</taxon>
        <taxon>Kinetoplastea</taxon>
        <taxon>Metakinetoplastina</taxon>
        <taxon>Trypanosomatida</taxon>
        <taxon>Trypanosomatidae</taxon>
        <taxon>Trypanosoma</taxon>
        <taxon>Nannomonas</taxon>
    </lineage>
</organism>
<sequence>MSQWPGVAVSSLRSAAAQTNSRVWGAMSGLQHFFRSTIGRLFFKKNLLGHRFNEQNFIGSSLAKEFHSFIVIFAAPRCRHRGLNDRWVGIRTLQWRNSRNAPHAGHLVQAEHMFRVPYEGGIHFHRHIIKTNRL</sequence>
<dbReference type="AlphaFoldDB" id="F9WHR3"/>
<reference evidence="2" key="1">
    <citation type="submission" date="2011-07" db="EMBL/GenBank/DDBJ databases">
        <title>Divergent evolution of antigenic variation in African trypanosomes.</title>
        <authorList>
            <person name="Jackson A.P."/>
            <person name="Berry A."/>
            <person name="Allison H.C."/>
            <person name="Burton P."/>
            <person name="Anderson J."/>
            <person name="Aslett M."/>
            <person name="Brown R."/>
            <person name="Corton N."/>
            <person name="Harris D."/>
            <person name="Hauser H."/>
            <person name="Gamble J."/>
            <person name="Gilderthorp R."/>
            <person name="McQuillan J."/>
            <person name="Quail M.A."/>
            <person name="Sanders M."/>
            <person name="Van Tonder A."/>
            <person name="Ginger M.L."/>
            <person name="Donelson J.E."/>
            <person name="Field M.C."/>
            <person name="Barry J.D."/>
            <person name="Berriman M."/>
            <person name="Hertz-Fowler C."/>
        </authorList>
    </citation>
    <scope>NUCLEOTIDE SEQUENCE [LARGE SCALE GENOMIC DNA]</scope>
    <source>
        <strain evidence="2">IL3000</strain>
    </source>
</reference>
<gene>
    <name evidence="1" type="ORF">TCIL3000_0_17420</name>
</gene>
<dbReference type="Proteomes" id="UP000000702">
    <property type="component" value="Unassembled WGS sequence"/>
</dbReference>
<reference evidence="1 2" key="2">
    <citation type="journal article" date="2012" name="Proc. Natl. Acad. Sci. U.S.A.">
        <title>Antigenic diversity is generated by distinct evolutionary mechanisms in African trypanosome species.</title>
        <authorList>
            <person name="Jackson A.P."/>
            <person name="Berry A."/>
            <person name="Aslett M."/>
            <person name="Allison H.C."/>
            <person name="Burton P."/>
            <person name="Vavrova-Anderson J."/>
            <person name="Brown R."/>
            <person name="Browne H."/>
            <person name="Corton N."/>
            <person name="Hauser H."/>
            <person name="Gamble J."/>
            <person name="Gilderthorp R."/>
            <person name="Marcello L."/>
            <person name="McQuillan J."/>
            <person name="Otto T.D."/>
            <person name="Quail M.A."/>
            <person name="Sanders M.J."/>
            <person name="van Tonder A."/>
            <person name="Ginger M.L."/>
            <person name="Field M.C."/>
            <person name="Barry J.D."/>
            <person name="Hertz-Fowler C."/>
            <person name="Berriman M."/>
        </authorList>
    </citation>
    <scope>NUCLEOTIDE SEQUENCE [LARGE SCALE GENOMIC DNA]</scope>
    <source>
        <strain evidence="1 2">IL3000</strain>
    </source>
</reference>
<evidence type="ECO:0000313" key="2">
    <source>
        <dbReference type="Proteomes" id="UP000000702"/>
    </source>
</evidence>
<comment type="caution">
    <text evidence="1">The sequence shown here is derived from an EMBL/GenBank/DDBJ whole genome shotgun (WGS) entry which is preliminary data.</text>
</comment>